<proteinExistence type="predicted"/>
<dbReference type="NCBIfam" id="TIGR04247">
    <property type="entry name" value="NosD_copper_fam"/>
    <property type="match status" value="1"/>
</dbReference>
<sequence length="421" mass="47636">MMWANYKYTSRYRALWLALPLLLMAVGTQARTLHVGAGQTYSRLRPALARAAAGDTVLVHPGVYREGNLVLNRRVVLRGVGWPVLDGRHRDELLTVKAHGFELSGFVLRRSGQGSMIDYAGVKVYDSRDVYIHHNRLQDCFFGIYLSGCAGGRVEYNTLQGNPDHQTQNESGNGIHLWRCAGMQVRNNRVSGHRDGIYFEFVTDSRIERNLSENNLRYGLHFMFSHQNTYQRNTFRRNGAGVAVMYSRGVRMQRNTFLENRGAASYGLLLKDISDSHISDNVFEGNTVGVQLESVSRCTLRRNRVARNGWGMRLTASCDANWLTGNAFIGNTFDLATNGTVMLNVLRGNYWDKYRGYDLNRDQVGDVPYHPLSAFSYAVEQLPAAIIFFRSPMVEMLDRTEQLVPSLTPAALTDPRPRIRL</sequence>
<dbReference type="Gene3D" id="2.160.20.10">
    <property type="entry name" value="Single-stranded right-handed beta-helix, Pectin lyase-like"/>
    <property type="match status" value="2"/>
</dbReference>
<gene>
    <name evidence="5" type="ORF">GCM10023186_25350</name>
</gene>
<dbReference type="NCBIfam" id="TIGR03804">
    <property type="entry name" value="para_beta_helix"/>
    <property type="match status" value="2"/>
</dbReference>
<feature type="domain" description="Carbohydrate-binding/sugar hydrolysis" evidence="4">
    <location>
        <begin position="225"/>
        <end position="379"/>
    </location>
</feature>
<evidence type="ECO:0000256" key="1">
    <source>
        <dbReference type="ARBA" id="ARBA00004906"/>
    </source>
</evidence>
<feature type="domain" description="Carbohydrate-binding/sugar hydrolysis" evidence="4">
    <location>
        <begin position="64"/>
        <end position="200"/>
    </location>
</feature>
<dbReference type="InterPro" id="IPR022441">
    <property type="entry name" value="Para_beta_helix_rpt-2"/>
</dbReference>
<dbReference type="InterPro" id="IPR051550">
    <property type="entry name" value="SCF-Subunits/Alg-Epimerases"/>
</dbReference>
<dbReference type="RefSeq" id="WP_345224733.1">
    <property type="nucleotide sequence ID" value="NZ_BAABHA010000008.1"/>
</dbReference>
<evidence type="ECO:0000256" key="2">
    <source>
        <dbReference type="ARBA" id="ARBA00022737"/>
    </source>
</evidence>
<dbReference type="EMBL" id="BAABHA010000008">
    <property type="protein sequence ID" value="GAA4383826.1"/>
    <property type="molecule type" value="Genomic_DNA"/>
</dbReference>
<dbReference type="SMART" id="SM00722">
    <property type="entry name" value="CASH"/>
    <property type="match status" value="2"/>
</dbReference>
<organism evidence="5 6">
    <name type="scientific">Hymenobacter koreensis</name>
    <dbReference type="NCBI Taxonomy" id="1084523"/>
    <lineage>
        <taxon>Bacteria</taxon>
        <taxon>Pseudomonadati</taxon>
        <taxon>Bacteroidota</taxon>
        <taxon>Cytophagia</taxon>
        <taxon>Cytophagales</taxon>
        <taxon>Hymenobacteraceae</taxon>
        <taxon>Hymenobacter</taxon>
    </lineage>
</organism>
<evidence type="ECO:0000256" key="3">
    <source>
        <dbReference type="ARBA" id="ARBA00022786"/>
    </source>
</evidence>
<dbReference type="InterPro" id="IPR006633">
    <property type="entry name" value="Carb-bd_sugar_hydrolysis-dom"/>
</dbReference>
<evidence type="ECO:0000313" key="6">
    <source>
        <dbReference type="Proteomes" id="UP001500454"/>
    </source>
</evidence>
<dbReference type="PANTHER" id="PTHR22990">
    <property type="entry name" value="F-BOX ONLY PROTEIN"/>
    <property type="match status" value="1"/>
</dbReference>
<keyword evidence="2" id="KW-0677">Repeat</keyword>
<dbReference type="PANTHER" id="PTHR22990:SF15">
    <property type="entry name" value="F-BOX ONLY PROTEIN 10"/>
    <property type="match status" value="1"/>
</dbReference>
<reference evidence="6" key="1">
    <citation type="journal article" date="2019" name="Int. J. Syst. Evol. Microbiol.">
        <title>The Global Catalogue of Microorganisms (GCM) 10K type strain sequencing project: providing services to taxonomists for standard genome sequencing and annotation.</title>
        <authorList>
            <consortium name="The Broad Institute Genomics Platform"/>
            <consortium name="The Broad Institute Genome Sequencing Center for Infectious Disease"/>
            <person name="Wu L."/>
            <person name="Ma J."/>
        </authorList>
    </citation>
    <scope>NUCLEOTIDE SEQUENCE [LARGE SCALE GENOMIC DNA]</scope>
    <source>
        <strain evidence="6">JCM 17924</strain>
    </source>
</reference>
<dbReference type="SUPFAM" id="SSF51126">
    <property type="entry name" value="Pectin lyase-like"/>
    <property type="match status" value="1"/>
</dbReference>
<comment type="caution">
    <text evidence="5">The sequence shown here is derived from an EMBL/GenBank/DDBJ whole genome shotgun (WGS) entry which is preliminary data.</text>
</comment>
<evidence type="ECO:0000313" key="5">
    <source>
        <dbReference type="EMBL" id="GAA4383826.1"/>
    </source>
</evidence>
<accession>A0ABP8J2F7</accession>
<dbReference type="InterPro" id="IPR011050">
    <property type="entry name" value="Pectin_lyase_fold/virulence"/>
</dbReference>
<dbReference type="Pfam" id="PF05048">
    <property type="entry name" value="NosD"/>
    <property type="match status" value="1"/>
</dbReference>
<name>A0ABP8J2F7_9BACT</name>
<dbReference type="InterPro" id="IPR006626">
    <property type="entry name" value="PbH1"/>
</dbReference>
<keyword evidence="3" id="KW-0833">Ubl conjugation pathway</keyword>
<dbReference type="InterPro" id="IPR007742">
    <property type="entry name" value="NosD_dom"/>
</dbReference>
<dbReference type="InterPro" id="IPR026464">
    <property type="entry name" value="NosD_copper_fam"/>
</dbReference>
<protein>
    <submittedName>
        <fullName evidence="5">Right-handed parallel beta-helix repeat-containing protein</fullName>
    </submittedName>
</protein>
<dbReference type="SMART" id="SM00710">
    <property type="entry name" value="PbH1"/>
    <property type="match status" value="8"/>
</dbReference>
<dbReference type="InterPro" id="IPR012334">
    <property type="entry name" value="Pectin_lyas_fold"/>
</dbReference>
<comment type="pathway">
    <text evidence="1">Protein modification; protein ubiquitination.</text>
</comment>
<keyword evidence="6" id="KW-1185">Reference proteome</keyword>
<dbReference type="Proteomes" id="UP001500454">
    <property type="component" value="Unassembled WGS sequence"/>
</dbReference>
<evidence type="ECO:0000259" key="4">
    <source>
        <dbReference type="SMART" id="SM00722"/>
    </source>
</evidence>